<evidence type="ECO:0000256" key="3">
    <source>
        <dbReference type="SAM" id="MobiDB-lite"/>
    </source>
</evidence>
<reference evidence="4 5" key="1">
    <citation type="submission" date="2018-11" db="EMBL/GenBank/DDBJ databases">
        <title>Genome assembly of Steccherinum ochraceum LE-BIN_3174, the white-rot fungus of the Steccherinaceae family (The Residual Polyporoid clade, Polyporales, Basidiomycota).</title>
        <authorList>
            <person name="Fedorova T.V."/>
            <person name="Glazunova O.A."/>
            <person name="Landesman E.O."/>
            <person name="Moiseenko K.V."/>
            <person name="Psurtseva N.V."/>
            <person name="Savinova O.S."/>
            <person name="Shakhova N.V."/>
            <person name="Tyazhelova T.V."/>
            <person name="Vasina D.V."/>
        </authorList>
    </citation>
    <scope>NUCLEOTIDE SEQUENCE [LARGE SCALE GENOMIC DNA]</scope>
    <source>
        <strain evidence="4 5">LE-BIN_3174</strain>
    </source>
</reference>
<feature type="compositionally biased region" description="Polar residues" evidence="3">
    <location>
        <begin position="471"/>
        <end position="486"/>
    </location>
</feature>
<dbReference type="PANTHER" id="PTHR48051:SF1">
    <property type="entry name" value="RAS SUPPRESSOR PROTEIN 1"/>
    <property type="match status" value="1"/>
</dbReference>
<dbReference type="SUPFAM" id="SSF52058">
    <property type="entry name" value="L domain-like"/>
    <property type="match status" value="1"/>
</dbReference>
<dbReference type="InterPro" id="IPR003591">
    <property type="entry name" value="Leu-rich_rpt_typical-subtyp"/>
</dbReference>
<comment type="caution">
    <text evidence="4">The sequence shown here is derived from an EMBL/GenBank/DDBJ whole genome shotgun (WGS) entry which is preliminary data.</text>
</comment>
<dbReference type="InterPro" id="IPR001611">
    <property type="entry name" value="Leu-rich_rpt"/>
</dbReference>
<feature type="compositionally biased region" description="Low complexity" evidence="3">
    <location>
        <begin position="492"/>
        <end position="507"/>
    </location>
</feature>
<dbReference type="Pfam" id="PF13855">
    <property type="entry name" value="LRR_8"/>
    <property type="match status" value="1"/>
</dbReference>
<proteinExistence type="predicted"/>
<evidence type="ECO:0000256" key="2">
    <source>
        <dbReference type="ARBA" id="ARBA00022737"/>
    </source>
</evidence>
<gene>
    <name evidence="4" type="ORF">EIP91_009426</name>
</gene>
<dbReference type="InterPro" id="IPR032675">
    <property type="entry name" value="LRR_dom_sf"/>
</dbReference>
<dbReference type="PANTHER" id="PTHR48051">
    <property type="match status" value="1"/>
</dbReference>
<organism evidence="4 5">
    <name type="scientific">Steccherinum ochraceum</name>
    <dbReference type="NCBI Taxonomy" id="92696"/>
    <lineage>
        <taxon>Eukaryota</taxon>
        <taxon>Fungi</taxon>
        <taxon>Dikarya</taxon>
        <taxon>Basidiomycota</taxon>
        <taxon>Agaricomycotina</taxon>
        <taxon>Agaricomycetes</taxon>
        <taxon>Polyporales</taxon>
        <taxon>Steccherinaceae</taxon>
        <taxon>Steccherinum</taxon>
    </lineage>
</organism>
<dbReference type="InterPro" id="IPR050216">
    <property type="entry name" value="LRR_domain-containing"/>
</dbReference>
<protein>
    <submittedName>
        <fullName evidence="4">Uncharacterized protein</fullName>
    </submittedName>
</protein>
<sequence>MSYSPSSSIPSSPASSPSFGPIDSSPPSSPSTPAVPLGTDFDSPPSSPGVVHPFAGSTKAIKRFKLYEKREGRWGAELNDEDDGDCDSTRLDLDASTTAYARTDTDMEDFEDEVESTHVEEFDMWERRISDAIDQGKGLLDLSSTSFGGAITYIPPSIADLEKLVVLPEPSRSSRLSPAPASVTSSPTKPQAGTRKFARAVTAPVYFSRRGAGDALFSSSHFGLGAGKSISSPSVARLSGPTLNEVQLYIANHSIRSLPTELFWLSNLTVLSLRGNKLTTLPPQIATSLPHLRELNVSLNELEYLPSEILGLRLESLSVAGNPWLPPPKETAQPKGLPAVRVFRGLLHNNGPLHMGAVVRHFSVPPLSEACLRVLMAPAVPAPHTRCLASREPIPVQTRELTVLESKYEVPLVRSDYTPVIVDAVDGCIPRSITDQRKNEWSTKIQASPSKKARTGRSPYHDDSDPFISDIPTQSPFSRKSSSQPRTRTKSHTSVFSTHSRSSTSRVAIEPPRPALSGISVCPSPRHLGQMGKPVYVRHAVERLTWEEELAGVKMGEADGVPVLWRGCGPCCLAWLDEDQVGEDAVQGGGAEEQPDTIKPALEEPEVAEFTAVDLSGGLADAFYDSDG</sequence>
<feature type="region of interest" description="Disordered" evidence="3">
    <location>
        <begin position="1"/>
        <end position="54"/>
    </location>
</feature>
<accession>A0A4R0R4A4</accession>
<dbReference type="OrthoDB" id="660555at2759"/>
<keyword evidence="1" id="KW-0433">Leucine-rich repeat</keyword>
<name>A0A4R0R4A4_9APHY</name>
<dbReference type="AlphaFoldDB" id="A0A4R0R4A4"/>
<evidence type="ECO:0000313" key="5">
    <source>
        <dbReference type="Proteomes" id="UP000292702"/>
    </source>
</evidence>
<evidence type="ECO:0000313" key="4">
    <source>
        <dbReference type="EMBL" id="TCD60823.1"/>
    </source>
</evidence>
<dbReference type="EMBL" id="RWJN01000539">
    <property type="protein sequence ID" value="TCD60823.1"/>
    <property type="molecule type" value="Genomic_DNA"/>
</dbReference>
<dbReference type="SMART" id="SM00369">
    <property type="entry name" value="LRR_TYP"/>
    <property type="match status" value="2"/>
</dbReference>
<dbReference type="GO" id="GO:0005737">
    <property type="term" value="C:cytoplasm"/>
    <property type="evidence" value="ECO:0007669"/>
    <property type="project" value="TreeGrafter"/>
</dbReference>
<feature type="compositionally biased region" description="Low complexity" evidence="3">
    <location>
        <begin position="172"/>
        <end position="190"/>
    </location>
</feature>
<dbReference type="STRING" id="92696.A0A4R0R4A4"/>
<keyword evidence="2" id="KW-0677">Repeat</keyword>
<feature type="compositionally biased region" description="Low complexity" evidence="3">
    <location>
        <begin position="1"/>
        <end position="36"/>
    </location>
</feature>
<evidence type="ECO:0000256" key="1">
    <source>
        <dbReference type="ARBA" id="ARBA00022614"/>
    </source>
</evidence>
<feature type="region of interest" description="Disordered" evidence="3">
    <location>
        <begin position="172"/>
        <end position="194"/>
    </location>
</feature>
<dbReference type="PROSITE" id="PS51450">
    <property type="entry name" value="LRR"/>
    <property type="match status" value="1"/>
</dbReference>
<keyword evidence="5" id="KW-1185">Reference proteome</keyword>
<dbReference type="Proteomes" id="UP000292702">
    <property type="component" value="Unassembled WGS sequence"/>
</dbReference>
<dbReference type="Gene3D" id="3.80.10.10">
    <property type="entry name" value="Ribonuclease Inhibitor"/>
    <property type="match status" value="1"/>
</dbReference>
<feature type="region of interest" description="Disordered" evidence="3">
    <location>
        <begin position="437"/>
        <end position="521"/>
    </location>
</feature>